<organism evidence="4 5">
    <name type="scientific">Marinomonas aquiplantarum</name>
    <dbReference type="NCBI Taxonomy" id="491951"/>
    <lineage>
        <taxon>Bacteria</taxon>
        <taxon>Pseudomonadati</taxon>
        <taxon>Pseudomonadota</taxon>
        <taxon>Gammaproteobacteria</taxon>
        <taxon>Oceanospirillales</taxon>
        <taxon>Oceanospirillaceae</taxon>
        <taxon>Marinomonas</taxon>
    </lineage>
</organism>
<dbReference type="Pfam" id="PF13439">
    <property type="entry name" value="Glyco_transf_4"/>
    <property type="match status" value="1"/>
</dbReference>
<feature type="domain" description="Glycosyl transferase family 1" evidence="2">
    <location>
        <begin position="221"/>
        <end position="385"/>
    </location>
</feature>
<dbReference type="PANTHER" id="PTHR46401">
    <property type="entry name" value="GLYCOSYLTRANSFERASE WBBK-RELATED"/>
    <property type="match status" value="1"/>
</dbReference>
<protein>
    <submittedName>
        <fullName evidence="4">Glycosyltransferase involved in cell wall biosynthesis</fullName>
    </submittedName>
</protein>
<evidence type="ECO:0000259" key="3">
    <source>
        <dbReference type="Pfam" id="PF13439"/>
    </source>
</evidence>
<dbReference type="GO" id="GO:0009103">
    <property type="term" value="P:lipopolysaccharide biosynthetic process"/>
    <property type="evidence" value="ECO:0007669"/>
    <property type="project" value="TreeGrafter"/>
</dbReference>
<dbReference type="PANTHER" id="PTHR46401:SF2">
    <property type="entry name" value="GLYCOSYLTRANSFERASE WBBK-RELATED"/>
    <property type="match status" value="1"/>
</dbReference>
<dbReference type="SUPFAM" id="SSF53756">
    <property type="entry name" value="UDP-Glycosyltransferase/glycogen phosphorylase"/>
    <property type="match status" value="1"/>
</dbReference>
<evidence type="ECO:0000313" key="5">
    <source>
        <dbReference type="Proteomes" id="UP000252086"/>
    </source>
</evidence>
<dbReference type="EMBL" id="QNRF01000001">
    <property type="protein sequence ID" value="RBO85731.1"/>
    <property type="molecule type" value="Genomic_DNA"/>
</dbReference>
<dbReference type="InterPro" id="IPR001296">
    <property type="entry name" value="Glyco_trans_1"/>
</dbReference>
<comment type="caution">
    <text evidence="4">The sequence shown here is derived from an EMBL/GenBank/DDBJ whole genome shotgun (WGS) entry which is preliminary data.</text>
</comment>
<dbReference type="AlphaFoldDB" id="A0A366D6Q9"/>
<name>A0A366D6Q9_9GAMM</name>
<dbReference type="Proteomes" id="UP000252086">
    <property type="component" value="Unassembled WGS sequence"/>
</dbReference>
<feature type="domain" description="Glycosyltransferase subfamily 4-like N-terminal" evidence="3">
    <location>
        <begin position="21"/>
        <end position="205"/>
    </location>
</feature>
<keyword evidence="1 4" id="KW-0808">Transferase</keyword>
<dbReference type="RefSeq" id="WP_220150964.1">
    <property type="nucleotide sequence ID" value="NZ_QNRF01000001.1"/>
</dbReference>
<accession>A0A366D6Q9</accession>
<evidence type="ECO:0000256" key="1">
    <source>
        <dbReference type="ARBA" id="ARBA00022679"/>
    </source>
</evidence>
<sequence>MKKIWIVNQYASTPETGMGGRNFYLARELAKQGHKVYLIASSSNHLLYSQPSLSGDVTFEEVAGFTFVWVKMPDYEGAHSKQRVLNWFLFPWRIQKLAKLIEDKPDAILCSSPSPVAFLGAQRLAKVFSARLVFEVRDIWPLTLTEVGGYSPKHPFIRLMQWVENKAYRDADHVVSNLKNSIEHMMRHGLNRDEFTWISNGFSIDEVSNPLLLDGNILEKLPKNSFVVGYTGTFGLANDLHTLIDAAELLKEVEDINFVFVGGGKDKQHLVDYVERKKLNNILILDFVKKQQVQSMLEKFDVLAIGAKKEPMYRFGVSPNKLFDYLYAAKPIVYYIESGDYNPIKNAEVGFEIESGNPKALADAILKIYQLPIKQRQKMGENGRKVALEEYEYGMLAKKLAAVLLESN</sequence>
<proteinExistence type="predicted"/>
<keyword evidence="5" id="KW-1185">Reference proteome</keyword>
<reference evidence="4 5" key="1">
    <citation type="submission" date="2018-06" db="EMBL/GenBank/DDBJ databases">
        <title>Genomic Encyclopedia of Type Strains, Phase III (KMG-III): the genomes of soil and plant-associated and newly described type strains.</title>
        <authorList>
            <person name="Whitman W."/>
        </authorList>
    </citation>
    <scope>NUCLEOTIDE SEQUENCE [LARGE SCALE GENOMIC DNA]</scope>
    <source>
        <strain evidence="4 5">CECT 7732</strain>
    </source>
</reference>
<dbReference type="CDD" id="cd03794">
    <property type="entry name" value="GT4_WbuB-like"/>
    <property type="match status" value="1"/>
</dbReference>
<dbReference type="Gene3D" id="3.40.50.2000">
    <property type="entry name" value="Glycogen Phosphorylase B"/>
    <property type="match status" value="2"/>
</dbReference>
<dbReference type="InterPro" id="IPR028098">
    <property type="entry name" value="Glyco_trans_4-like_N"/>
</dbReference>
<gene>
    <name evidence="4" type="ORF">DFP76_1015</name>
</gene>
<evidence type="ECO:0000313" key="4">
    <source>
        <dbReference type="EMBL" id="RBO85731.1"/>
    </source>
</evidence>
<dbReference type="GO" id="GO:0016757">
    <property type="term" value="F:glycosyltransferase activity"/>
    <property type="evidence" value="ECO:0007669"/>
    <property type="project" value="InterPro"/>
</dbReference>
<dbReference type="Pfam" id="PF00534">
    <property type="entry name" value="Glycos_transf_1"/>
    <property type="match status" value="1"/>
</dbReference>
<evidence type="ECO:0000259" key="2">
    <source>
        <dbReference type="Pfam" id="PF00534"/>
    </source>
</evidence>